<proteinExistence type="predicted"/>
<reference evidence="1 2" key="1">
    <citation type="submission" date="2015-09" db="EMBL/GenBank/DDBJ databases">
        <authorList>
            <person name="Jackson K.R."/>
            <person name="Lunt B.L."/>
            <person name="Fisher J.N.B."/>
            <person name="Gardner A.V."/>
            <person name="Bailey M.E."/>
            <person name="Deus L.M."/>
            <person name="Earl A.S."/>
            <person name="Gibby P.D."/>
            <person name="Hartmann K.A."/>
            <person name="Liu J.E."/>
            <person name="Manci A.M."/>
            <person name="Nielsen D.A."/>
            <person name="Solomon M.B."/>
            <person name="Breakwell D.P."/>
            <person name="Burnett S.H."/>
            <person name="Grose J.H."/>
        </authorList>
    </citation>
    <scope>NUCLEOTIDE SEQUENCE [LARGE SCALE GENOMIC DNA]</scope>
    <source>
        <strain evidence="1 2">CECT 7799</strain>
    </source>
</reference>
<dbReference type="RefSeq" id="WP_055662104.1">
    <property type="nucleotide sequence ID" value="NZ_CYPR01000019.1"/>
</dbReference>
<evidence type="ECO:0000313" key="1">
    <source>
        <dbReference type="EMBL" id="CUH17549.1"/>
    </source>
</evidence>
<evidence type="ECO:0000313" key="2">
    <source>
        <dbReference type="Proteomes" id="UP000049455"/>
    </source>
</evidence>
<dbReference type="Proteomes" id="UP000049455">
    <property type="component" value="Unassembled WGS sequence"/>
</dbReference>
<organism evidence="1 2">
    <name type="scientific">Jannaschia seosinensis</name>
    <dbReference type="NCBI Taxonomy" id="313367"/>
    <lineage>
        <taxon>Bacteria</taxon>
        <taxon>Pseudomonadati</taxon>
        <taxon>Pseudomonadota</taxon>
        <taxon>Alphaproteobacteria</taxon>
        <taxon>Rhodobacterales</taxon>
        <taxon>Roseobacteraceae</taxon>
        <taxon>Jannaschia</taxon>
    </lineage>
</organism>
<keyword evidence="2" id="KW-1185">Reference proteome</keyword>
<sequence>MRPEDEDRIAAQLARVMAVACVRNTQLEALHAGRTPISRTGDGSDVIVQDAEGNRIPWSEVSRIDDDEMRALMREIVDRLYTFHLRIDDPAFRAEIDRWAAMTAKWDAAKPDPVLSAIPGKTPERG</sequence>
<dbReference type="STRING" id="313367.JSE7799_00396"/>
<protein>
    <submittedName>
        <fullName evidence="1">Uncharacterized protein</fullName>
    </submittedName>
</protein>
<gene>
    <name evidence="1" type="ORF">JSE7799_00396</name>
</gene>
<dbReference type="EMBL" id="CYPR01000019">
    <property type="protein sequence ID" value="CUH17549.1"/>
    <property type="molecule type" value="Genomic_DNA"/>
</dbReference>
<name>A0A0M7B5U6_9RHOB</name>
<accession>A0A0M7B5U6</accession>
<dbReference type="AlphaFoldDB" id="A0A0M7B5U6"/>